<feature type="transmembrane region" description="Helical" evidence="1">
    <location>
        <begin position="129"/>
        <end position="148"/>
    </location>
</feature>
<sequence>MDKKKNPIIAFLLAFIPGVGLMYLGKVFRGVLFLLVLMASFPVAFVGAEVLNWDGFAFITIGFAFLLYLISIVNTALVASRMLKANEASREPVVESDSGELSTERFYTIILSMIPGLGHFQLGLMNRGVTFLATFLGVAAMILFVTAMTGRGEFMVFLIVLPVVWVYNFFDTMQLLNKKQAGEVLTDRSVLEDLEAQHEGGRKSKAFATFLSMFPGAGHLYLGYQRRGIQLMAVFLFSIYILDVLRLGIFLFLVPIIWFYSFFDGLQRASKHGKEPLEDTPIVSYLINQQKWVGIGLMLLGVYYLATNILMPLSLPFLETYGIDLYHVMYSYIQPGIVCLLLIGGGIKLVAGSKKAHSKEEVSE</sequence>
<dbReference type="OrthoDB" id="82335at2"/>
<proteinExistence type="predicted"/>
<feature type="transmembrane region" description="Helical" evidence="1">
    <location>
        <begin position="6"/>
        <end position="24"/>
    </location>
</feature>
<dbReference type="Proteomes" id="UP000252118">
    <property type="component" value="Unassembled WGS sequence"/>
</dbReference>
<reference evidence="2 3" key="1">
    <citation type="submission" date="2018-06" db="EMBL/GenBank/DDBJ databases">
        <title>Freshwater and sediment microbial communities from various areas in North America, analyzing microbe dynamics in response to fracking.</title>
        <authorList>
            <person name="Lamendella R."/>
        </authorList>
    </citation>
    <scope>NUCLEOTIDE SEQUENCE [LARGE SCALE GENOMIC DNA]</scope>
    <source>
        <strain evidence="2 3">97B</strain>
    </source>
</reference>
<dbReference type="RefSeq" id="WP_113971079.1">
    <property type="nucleotide sequence ID" value="NZ_QNRJ01000023.1"/>
</dbReference>
<evidence type="ECO:0000313" key="3">
    <source>
        <dbReference type="Proteomes" id="UP000252118"/>
    </source>
</evidence>
<accession>A0A366EHI3</accession>
<evidence type="ECO:0000313" key="2">
    <source>
        <dbReference type="EMBL" id="RBP00885.1"/>
    </source>
</evidence>
<organism evidence="2 3">
    <name type="scientific">Rossellomorea aquimaris</name>
    <dbReference type="NCBI Taxonomy" id="189382"/>
    <lineage>
        <taxon>Bacteria</taxon>
        <taxon>Bacillati</taxon>
        <taxon>Bacillota</taxon>
        <taxon>Bacilli</taxon>
        <taxon>Bacillales</taxon>
        <taxon>Bacillaceae</taxon>
        <taxon>Rossellomorea</taxon>
    </lineage>
</organism>
<name>A0A366EHI3_9BACI</name>
<dbReference type="AlphaFoldDB" id="A0A366EHI3"/>
<feature type="transmembrane region" description="Helical" evidence="1">
    <location>
        <begin position="331"/>
        <end position="351"/>
    </location>
</feature>
<feature type="transmembrane region" description="Helical" evidence="1">
    <location>
        <begin position="56"/>
        <end position="80"/>
    </location>
</feature>
<keyword evidence="1" id="KW-0472">Membrane</keyword>
<gene>
    <name evidence="2" type="ORF">DET59_12313</name>
</gene>
<evidence type="ECO:0008006" key="4">
    <source>
        <dbReference type="Google" id="ProtNLM"/>
    </source>
</evidence>
<feature type="transmembrane region" description="Helical" evidence="1">
    <location>
        <begin position="244"/>
        <end position="263"/>
    </location>
</feature>
<keyword evidence="1" id="KW-1133">Transmembrane helix</keyword>
<evidence type="ECO:0000256" key="1">
    <source>
        <dbReference type="SAM" id="Phobius"/>
    </source>
</evidence>
<protein>
    <recommendedName>
        <fullName evidence="4">TM2 domain protein</fullName>
    </recommendedName>
</protein>
<feature type="transmembrane region" description="Helical" evidence="1">
    <location>
        <begin position="206"/>
        <end position="224"/>
    </location>
</feature>
<feature type="transmembrane region" description="Helical" evidence="1">
    <location>
        <begin position="292"/>
        <end position="311"/>
    </location>
</feature>
<dbReference type="EMBL" id="QNRJ01000023">
    <property type="protein sequence ID" value="RBP00885.1"/>
    <property type="molecule type" value="Genomic_DNA"/>
</dbReference>
<comment type="caution">
    <text evidence="2">The sequence shown here is derived from an EMBL/GenBank/DDBJ whole genome shotgun (WGS) entry which is preliminary data.</text>
</comment>
<feature type="transmembrane region" description="Helical" evidence="1">
    <location>
        <begin position="154"/>
        <end position="170"/>
    </location>
</feature>
<feature type="transmembrane region" description="Helical" evidence="1">
    <location>
        <begin position="31"/>
        <end position="50"/>
    </location>
</feature>
<keyword evidence="1" id="KW-0812">Transmembrane</keyword>